<feature type="transmembrane region" description="Helical" evidence="6">
    <location>
        <begin position="52"/>
        <end position="75"/>
    </location>
</feature>
<evidence type="ECO:0000256" key="6">
    <source>
        <dbReference type="SAM" id="Phobius"/>
    </source>
</evidence>
<evidence type="ECO:0000256" key="1">
    <source>
        <dbReference type="ARBA" id="ARBA00004162"/>
    </source>
</evidence>
<evidence type="ECO:0000313" key="9">
    <source>
        <dbReference type="Proteomes" id="UP000251995"/>
    </source>
</evidence>
<accession>A0A344USG0</accession>
<dbReference type="GO" id="GO:0005886">
    <property type="term" value="C:plasma membrane"/>
    <property type="evidence" value="ECO:0007669"/>
    <property type="project" value="UniProtKB-SubCell"/>
</dbReference>
<dbReference type="Pfam" id="PF04024">
    <property type="entry name" value="PspC"/>
    <property type="match status" value="1"/>
</dbReference>
<feature type="domain" description="Phage shock protein PspC N-terminal" evidence="7">
    <location>
        <begin position="22"/>
        <end position="77"/>
    </location>
</feature>
<dbReference type="PANTHER" id="PTHR33885:SF3">
    <property type="entry name" value="PHAGE SHOCK PROTEIN C"/>
    <property type="match status" value="1"/>
</dbReference>
<evidence type="ECO:0000259" key="7">
    <source>
        <dbReference type="Pfam" id="PF04024"/>
    </source>
</evidence>
<comment type="subcellular location">
    <subcellularLocation>
        <location evidence="1">Cell membrane</location>
        <topology evidence="1">Single-pass membrane protein</topology>
    </subcellularLocation>
</comment>
<dbReference type="Proteomes" id="UP000251995">
    <property type="component" value="Chromosome"/>
</dbReference>
<keyword evidence="2" id="KW-1003">Cell membrane</keyword>
<protein>
    <recommendedName>
        <fullName evidence="7">Phage shock protein PspC N-terminal domain-containing protein</fullName>
    </recommendedName>
</protein>
<evidence type="ECO:0000313" key="8">
    <source>
        <dbReference type="EMBL" id="AXE38208.1"/>
    </source>
</evidence>
<dbReference type="KEGG" id="acij:JS278_01025"/>
<feature type="transmembrane region" description="Helical" evidence="6">
    <location>
        <begin position="232"/>
        <end position="249"/>
    </location>
</feature>
<keyword evidence="4 6" id="KW-1133">Transmembrane helix</keyword>
<evidence type="ECO:0000256" key="5">
    <source>
        <dbReference type="ARBA" id="ARBA00023136"/>
    </source>
</evidence>
<dbReference type="OrthoDB" id="7359894at2"/>
<keyword evidence="9" id="KW-1185">Reference proteome</keyword>
<keyword evidence="5 6" id="KW-0472">Membrane</keyword>
<evidence type="ECO:0000256" key="2">
    <source>
        <dbReference type="ARBA" id="ARBA00022475"/>
    </source>
</evidence>
<feature type="transmembrane region" description="Helical" evidence="6">
    <location>
        <begin position="96"/>
        <end position="114"/>
    </location>
</feature>
<name>A0A344USG0_9ACTN</name>
<dbReference type="PANTHER" id="PTHR33885">
    <property type="entry name" value="PHAGE SHOCK PROTEIN C"/>
    <property type="match status" value="1"/>
</dbReference>
<dbReference type="InterPro" id="IPR007168">
    <property type="entry name" value="Phageshock_PspC_N"/>
</dbReference>
<dbReference type="InterPro" id="IPR052027">
    <property type="entry name" value="PspC"/>
</dbReference>
<gene>
    <name evidence="8" type="ORF">JS278_01025</name>
</gene>
<sequence>MGAMSSQPLPVPVPDRAPIWRRAHRSSTGRQIAGVCSGVARRLDVDPLLVRALTVVLALSAGAGVIGYAAAWLLMPDDTETSLADRHLPGLARRRTGTIVAVVLTAYLLTLPVWTSITPFGVGPLVVIGVLSWMAWRAKTGTARRTPRFASARPVGASSSPDTIRTARPAGAATAMASPESPGFDPYRAAPARAVGRSSERPHRSWWLTAAMIMTASAAAAIGLSAPGSHPVLLALAAALGVIGAFELIGTISRRPHLGPLLGIVVAVSLAATAAAPALGLPSRVVAGQEATSTWSNASDLQGGLTVAGSSTRIDASGLELARDARTTVAVIGSEIEVVTPRYANIVVTTDIRGGSVTDPQGRQITSGRQTFWRHRSIPGVPTLTVHLRVYGGQVRLVGPS</sequence>
<reference evidence="8 9" key="1">
    <citation type="submission" date="2017-12" db="EMBL/GenBank/DDBJ databases">
        <title>The whole genome sequence of the Acidipropionibacterium virtanenii sp. nov. type strain JS278.</title>
        <authorList>
            <person name="Laine P."/>
            <person name="Deptula P."/>
            <person name="Varmanen P."/>
            <person name="Auvinen P."/>
        </authorList>
    </citation>
    <scope>NUCLEOTIDE SEQUENCE [LARGE SCALE GENOMIC DNA]</scope>
    <source>
        <strain evidence="8 9">JS278</strain>
    </source>
</reference>
<feature type="transmembrane region" description="Helical" evidence="6">
    <location>
        <begin position="120"/>
        <end position="138"/>
    </location>
</feature>
<dbReference type="EMBL" id="CP025198">
    <property type="protein sequence ID" value="AXE38208.1"/>
    <property type="molecule type" value="Genomic_DNA"/>
</dbReference>
<feature type="transmembrane region" description="Helical" evidence="6">
    <location>
        <begin position="206"/>
        <end position="226"/>
    </location>
</feature>
<evidence type="ECO:0000256" key="3">
    <source>
        <dbReference type="ARBA" id="ARBA00022692"/>
    </source>
</evidence>
<organism evidence="8 9">
    <name type="scientific">Acidipropionibacterium virtanenii</name>
    <dbReference type="NCBI Taxonomy" id="2057246"/>
    <lineage>
        <taxon>Bacteria</taxon>
        <taxon>Bacillati</taxon>
        <taxon>Actinomycetota</taxon>
        <taxon>Actinomycetes</taxon>
        <taxon>Propionibacteriales</taxon>
        <taxon>Propionibacteriaceae</taxon>
        <taxon>Acidipropionibacterium</taxon>
    </lineage>
</organism>
<proteinExistence type="predicted"/>
<feature type="transmembrane region" description="Helical" evidence="6">
    <location>
        <begin position="261"/>
        <end position="281"/>
    </location>
</feature>
<evidence type="ECO:0000256" key="4">
    <source>
        <dbReference type="ARBA" id="ARBA00022989"/>
    </source>
</evidence>
<dbReference type="AlphaFoldDB" id="A0A344USG0"/>
<keyword evidence="3 6" id="KW-0812">Transmembrane</keyword>